<evidence type="ECO:0000256" key="1">
    <source>
        <dbReference type="ARBA" id="ARBA00000085"/>
    </source>
</evidence>
<dbReference type="InterPro" id="IPR003661">
    <property type="entry name" value="HisK_dim/P_dom"/>
</dbReference>
<evidence type="ECO:0000259" key="11">
    <source>
        <dbReference type="PROSITE" id="PS50109"/>
    </source>
</evidence>
<protein>
    <recommendedName>
        <fullName evidence="3">histidine kinase</fullName>
        <ecNumber evidence="3">2.7.13.3</ecNumber>
    </recommendedName>
</protein>
<name>A0A8J6JD38_9FIRM</name>
<keyword evidence="9" id="KW-0902">Two-component regulatory system</keyword>
<dbReference type="Gene3D" id="6.10.340.10">
    <property type="match status" value="1"/>
</dbReference>
<dbReference type="InterPro" id="IPR036890">
    <property type="entry name" value="HATPase_C_sf"/>
</dbReference>
<evidence type="ECO:0000256" key="6">
    <source>
        <dbReference type="ARBA" id="ARBA00022741"/>
    </source>
</evidence>
<keyword evidence="7 13" id="KW-0418">Kinase</keyword>
<evidence type="ECO:0000313" key="13">
    <source>
        <dbReference type="EMBL" id="MBC5733077.1"/>
    </source>
</evidence>
<keyword evidence="8" id="KW-0067">ATP-binding</keyword>
<evidence type="ECO:0000259" key="12">
    <source>
        <dbReference type="PROSITE" id="PS50885"/>
    </source>
</evidence>
<evidence type="ECO:0000256" key="4">
    <source>
        <dbReference type="ARBA" id="ARBA00022553"/>
    </source>
</evidence>
<dbReference type="Gene3D" id="3.30.565.10">
    <property type="entry name" value="Histidine kinase-like ATPase, C-terminal domain"/>
    <property type="match status" value="1"/>
</dbReference>
<keyword evidence="10" id="KW-0812">Transmembrane</keyword>
<dbReference type="InterPro" id="IPR003660">
    <property type="entry name" value="HAMP_dom"/>
</dbReference>
<dbReference type="GO" id="GO:0007234">
    <property type="term" value="P:osmosensory signaling via phosphorelay pathway"/>
    <property type="evidence" value="ECO:0007669"/>
    <property type="project" value="TreeGrafter"/>
</dbReference>
<dbReference type="GO" id="GO:0000155">
    <property type="term" value="F:phosphorelay sensor kinase activity"/>
    <property type="evidence" value="ECO:0007669"/>
    <property type="project" value="InterPro"/>
</dbReference>
<dbReference type="GO" id="GO:0005524">
    <property type="term" value="F:ATP binding"/>
    <property type="evidence" value="ECO:0007669"/>
    <property type="project" value="UniProtKB-KW"/>
</dbReference>
<comment type="catalytic activity">
    <reaction evidence="1">
        <text>ATP + protein L-histidine = ADP + protein N-phospho-L-histidine.</text>
        <dbReference type="EC" id="2.7.13.3"/>
    </reaction>
</comment>
<keyword evidence="6" id="KW-0547">Nucleotide-binding</keyword>
<organism evidence="13 14">
    <name type="scientific">Lawsonibacter hominis</name>
    <dbReference type="NCBI Taxonomy" id="2763053"/>
    <lineage>
        <taxon>Bacteria</taxon>
        <taxon>Bacillati</taxon>
        <taxon>Bacillota</taxon>
        <taxon>Clostridia</taxon>
        <taxon>Eubacteriales</taxon>
        <taxon>Oscillospiraceae</taxon>
        <taxon>Lawsonibacter</taxon>
    </lineage>
</organism>
<evidence type="ECO:0000256" key="3">
    <source>
        <dbReference type="ARBA" id="ARBA00012438"/>
    </source>
</evidence>
<dbReference type="PROSITE" id="PS50885">
    <property type="entry name" value="HAMP"/>
    <property type="match status" value="1"/>
</dbReference>
<evidence type="ECO:0000256" key="2">
    <source>
        <dbReference type="ARBA" id="ARBA00004370"/>
    </source>
</evidence>
<feature type="transmembrane region" description="Helical" evidence="10">
    <location>
        <begin position="171"/>
        <end position="190"/>
    </location>
</feature>
<dbReference type="PRINTS" id="PR00344">
    <property type="entry name" value="BCTRLSENSOR"/>
</dbReference>
<keyword evidence="10" id="KW-1133">Transmembrane helix</keyword>
<evidence type="ECO:0000256" key="5">
    <source>
        <dbReference type="ARBA" id="ARBA00022679"/>
    </source>
</evidence>
<dbReference type="SUPFAM" id="SSF55874">
    <property type="entry name" value="ATPase domain of HSP90 chaperone/DNA topoisomerase II/histidine kinase"/>
    <property type="match status" value="1"/>
</dbReference>
<gene>
    <name evidence="13" type="ORF">H8S57_04970</name>
</gene>
<dbReference type="SUPFAM" id="SSF158472">
    <property type="entry name" value="HAMP domain-like"/>
    <property type="match status" value="1"/>
</dbReference>
<dbReference type="GO" id="GO:0030295">
    <property type="term" value="F:protein kinase activator activity"/>
    <property type="evidence" value="ECO:0007669"/>
    <property type="project" value="TreeGrafter"/>
</dbReference>
<dbReference type="RefSeq" id="WP_186906968.1">
    <property type="nucleotide sequence ID" value="NZ_JACOPP010000004.1"/>
</dbReference>
<evidence type="ECO:0000256" key="10">
    <source>
        <dbReference type="SAM" id="Phobius"/>
    </source>
</evidence>
<comment type="subcellular location">
    <subcellularLocation>
        <location evidence="2">Membrane</location>
    </subcellularLocation>
</comment>
<dbReference type="PANTHER" id="PTHR42878">
    <property type="entry name" value="TWO-COMPONENT HISTIDINE KINASE"/>
    <property type="match status" value="1"/>
</dbReference>
<keyword evidence="10" id="KW-0472">Membrane</keyword>
<dbReference type="EC" id="2.7.13.3" evidence="3"/>
<dbReference type="InterPro" id="IPR036097">
    <property type="entry name" value="HisK_dim/P_sf"/>
</dbReference>
<evidence type="ECO:0000313" key="14">
    <source>
        <dbReference type="Proteomes" id="UP000661435"/>
    </source>
</evidence>
<dbReference type="InterPro" id="IPR004358">
    <property type="entry name" value="Sig_transdc_His_kin-like_C"/>
</dbReference>
<dbReference type="Pfam" id="PF00672">
    <property type="entry name" value="HAMP"/>
    <property type="match status" value="1"/>
</dbReference>
<dbReference type="PANTHER" id="PTHR42878:SF7">
    <property type="entry name" value="SENSOR HISTIDINE KINASE GLRK"/>
    <property type="match status" value="1"/>
</dbReference>
<dbReference type="SUPFAM" id="SSF47384">
    <property type="entry name" value="Homodimeric domain of signal transducing histidine kinase"/>
    <property type="match status" value="1"/>
</dbReference>
<feature type="transmembrane region" description="Helical" evidence="10">
    <location>
        <begin position="12"/>
        <end position="31"/>
    </location>
</feature>
<keyword evidence="4" id="KW-0597">Phosphoprotein</keyword>
<dbReference type="GO" id="GO:0016020">
    <property type="term" value="C:membrane"/>
    <property type="evidence" value="ECO:0007669"/>
    <property type="project" value="UniProtKB-SubCell"/>
</dbReference>
<evidence type="ECO:0000256" key="8">
    <source>
        <dbReference type="ARBA" id="ARBA00022840"/>
    </source>
</evidence>
<sequence>MKRFDVHSFRFRLWAALVGFAVLVCGLMWVVQITTIRTTYENDRIDRLKQAGNIISSTYGREGFADSLRSVARSGFFIQILREDGVLLRSLGNDGADAPPPQEDLVDYGIFARLDGTDGYYFYRVPDTVHDSEWLVQVQVVALQDGLREVLFTSTNMVPVSTTLSMLSSRFLLVTAVVLVVATVLAFLLASNLSRPITQITQRALRLAGGDYGVDFPKGSCTELDHLSHALDTAATEFSNTEALRRDLIANVSHDMRTPLTMIRAYAEMVQQISGDDPVKREAHLDVIVRETEKLTRFVNETLDLSRLQSGTMELNMEVFPLAESVERALGDFRHLWEREGYRLFLSLDRDVLVRGDRQQLERAAFNLISNAFNYTGGDKLVYVGVSRWAGEGLFEVIDTGGGISTEQLREIWERYYKINRFDKNAASTGVGLSIVKAILELHHARYSADSREGEGSRFWFALPCE</sequence>
<dbReference type="Pfam" id="PF02518">
    <property type="entry name" value="HATPase_c"/>
    <property type="match status" value="1"/>
</dbReference>
<keyword evidence="14" id="KW-1185">Reference proteome</keyword>
<dbReference type="EMBL" id="JACOPP010000004">
    <property type="protein sequence ID" value="MBC5733077.1"/>
    <property type="molecule type" value="Genomic_DNA"/>
</dbReference>
<dbReference type="SMART" id="SM00388">
    <property type="entry name" value="HisKA"/>
    <property type="match status" value="1"/>
</dbReference>
<reference evidence="13" key="1">
    <citation type="submission" date="2020-08" db="EMBL/GenBank/DDBJ databases">
        <title>Genome public.</title>
        <authorList>
            <person name="Liu C."/>
            <person name="Sun Q."/>
        </authorList>
    </citation>
    <scope>NUCLEOTIDE SEQUENCE</scope>
    <source>
        <strain evidence="13">NSJ-51</strain>
    </source>
</reference>
<comment type="caution">
    <text evidence="13">The sequence shown here is derived from an EMBL/GenBank/DDBJ whole genome shotgun (WGS) entry which is preliminary data.</text>
</comment>
<dbReference type="CDD" id="cd06225">
    <property type="entry name" value="HAMP"/>
    <property type="match status" value="1"/>
</dbReference>
<dbReference type="AlphaFoldDB" id="A0A8J6JD38"/>
<dbReference type="InterPro" id="IPR050351">
    <property type="entry name" value="BphY/WalK/GraS-like"/>
</dbReference>
<feature type="domain" description="Histidine kinase" evidence="11">
    <location>
        <begin position="251"/>
        <end position="466"/>
    </location>
</feature>
<dbReference type="FunFam" id="1.10.287.130:FF:000001">
    <property type="entry name" value="Two-component sensor histidine kinase"/>
    <property type="match status" value="1"/>
</dbReference>
<evidence type="ECO:0000256" key="9">
    <source>
        <dbReference type="ARBA" id="ARBA00023012"/>
    </source>
</evidence>
<feature type="domain" description="HAMP" evidence="12">
    <location>
        <begin position="191"/>
        <end position="243"/>
    </location>
</feature>
<dbReference type="Proteomes" id="UP000661435">
    <property type="component" value="Unassembled WGS sequence"/>
</dbReference>
<dbReference type="SMART" id="SM00387">
    <property type="entry name" value="HATPase_c"/>
    <property type="match status" value="1"/>
</dbReference>
<evidence type="ECO:0000256" key="7">
    <source>
        <dbReference type="ARBA" id="ARBA00022777"/>
    </source>
</evidence>
<dbReference type="InterPro" id="IPR005467">
    <property type="entry name" value="His_kinase_dom"/>
</dbReference>
<keyword evidence="5" id="KW-0808">Transferase</keyword>
<proteinExistence type="predicted"/>
<dbReference type="Gene3D" id="1.10.287.130">
    <property type="match status" value="1"/>
</dbReference>
<dbReference type="CDD" id="cd00082">
    <property type="entry name" value="HisKA"/>
    <property type="match status" value="1"/>
</dbReference>
<dbReference type="Pfam" id="PF00512">
    <property type="entry name" value="HisKA"/>
    <property type="match status" value="1"/>
</dbReference>
<dbReference type="PROSITE" id="PS50109">
    <property type="entry name" value="HIS_KIN"/>
    <property type="match status" value="1"/>
</dbReference>
<accession>A0A8J6JD38</accession>
<dbReference type="GO" id="GO:0000156">
    <property type="term" value="F:phosphorelay response regulator activity"/>
    <property type="evidence" value="ECO:0007669"/>
    <property type="project" value="TreeGrafter"/>
</dbReference>
<dbReference type="InterPro" id="IPR003594">
    <property type="entry name" value="HATPase_dom"/>
</dbReference>